<gene>
    <name evidence="3" type="ORF">FCC1311_076242</name>
</gene>
<name>A0A2R5GKJ9_9STRA</name>
<protein>
    <recommendedName>
        <fullName evidence="2">DUF4476 domain-containing protein</fullName>
    </recommendedName>
</protein>
<evidence type="ECO:0000313" key="3">
    <source>
        <dbReference type="EMBL" id="GBG31400.1"/>
    </source>
</evidence>
<evidence type="ECO:0000313" key="4">
    <source>
        <dbReference type="Proteomes" id="UP000241890"/>
    </source>
</evidence>
<feature type="domain" description="DUF4476" evidence="2">
    <location>
        <begin position="13"/>
        <end position="102"/>
    </location>
</feature>
<evidence type="ECO:0000256" key="1">
    <source>
        <dbReference type="SAM" id="MobiDB-lite"/>
    </source>
</evidence>
<feature type="region of interest" description="Disordered" evidence="1">
    <location>
        <begin position="111"/>
        <end position="136"/>
    </location>
</feature>
<comment type="caution">
    <text evidence="3">The sequence shown here is derived from an EMBL/GenBank/DDBJ whole genome shotgun (WGS) entry which is preliminary data.</text>
</comment>
<dbReference type="Pfam" id="PF14771">
    <property type="entry name" value="DUF4476"/>
    <property type="match status" value="1"/>
</dbReference>
<accession>A0A2R5GKJ9</accession>
<organism evidence="3 4">
    <name type="scientific">Hondaea fermentalgiana</name>
    <dbReference type="NCBI Taxonomy" id="2315210"/>
    <lineage>
        <taxon>Eukaryota</taxon>
        <taxon>Sar</taxon>
        <taxon>Stramenopiles</taxon>
        <taxon>Bigyra</taxon>
        <taxon>Labyrinthulomycetes</taxon>
        <taxon>Thraustochytrida</taxon>
        <taxon>Thraustochytriidae</taxon>
        <taxon>Hondaea</taxon>
    </lineage>
</organism>
<dbReference type="EMBL" id="BEYU01000097">
    <property type="protein sequence ID" value="GBG31400.1"/>
    <property type="molecule type" value="Genomic_DNA"/>
</dbReference>
<reference evidence="3 4" key="1">
    <citation type="submission" date="2017-12" db="EMBL/GenBank/DDBJ databases">
        <title>Sequencing, de novo assembly and annotation of complete genome of a new Thraustochytrid species, strain FCC1311.</title>
        <authorList>
            <person name="Sedici K."/>
            <person name="Godart F."/>
            <person name="Aiese Cigliano R."/>
            <person name="Sanseverino W."/>
            <person name="Barakat M."/>
            <person name="Ortet P."/>
            <person name="Marechal E."/>
            <person name="Cagnac O."/>
            <person name="Amato A."/>
        </authorList>
    </citation>
    <scope>NUCLEOTIDE SEQUENCE [LARGE SCALE GENOMIC DNA]</scope>
</reference>
<evidence type="ECO:0000259" key="2">
    <source>
        <dbReference type="Pfam" id="PF14771"/>
    </source>
</evidence>
<dbReference type="InterPro" id="IPR028011">
    <property type="entry name" value="DUF4476"/>
</dbReference>
<sequence>MAEAEVKERVPLEDGMFEQKLGQVTRQASERDRARLIKNIVDNFALTVDQAIAIVGACHDSQSKLDASVVIVASIPEDALEEFADAGVAKLFKYKEDREEFCEKLGVEYREPERPKSAQRPKVATFDKQNVAGYST</sequence>
<dbReference type="Proteomes" id="UP000241890">
    <property type="component" value="Unassembled WGS sequence"/>
</dbReference>
<proteinExistence type="predicted"/>
<dbReference type="InParanoid" id="A0A2R5GKJ9"/>
<dbReference type="AlphaFoldDB" id="A0A2R5GKJ9"/>
<keyword evidence="4" id="KW-1185">Reference proteome</keyword>